<organism evidence="1 2">
    <name type="scientific">Coniosporium uncinatum</name>
    <dbReference type="NCBI Taxonomy" id="93489"/>
    <lineage>
        <taxon>Eukaryota</taxon>
        <taxon>Fungi</taxon>
        <taxon>Dikarya</taxon>
        <taxon>Ascomycota</taxon>
        <taxon>Pezizomycotina</taxon>
        <taxon>Dothideomycetes</taxon>
        <taxon>Dothideomycetes incertae sedis</taxon>
        <taxon>Coniosporium</taxon>
    </lineage>
</organism>
<proteinExistence type="predicted"/>
<gene>
    <name evidence="1" type="ORF">LTS18_010725</name>
</gene>
<evidence type="ECO:0000313" key="1">
    <source>
        <dbReference type="EMBL" id="KAK3081049.1"/>
    </source>
</evidence>
<name>A0ACC3DW74_9PEZI</name>
<protein>
    <submittedName>
        <fullName evidence="1">Uncharacterized protein</fullName>
    </submittedName>
</protein>
<comment type="caution">
    <text evidence="1">The sequence shown here is derived from an EMBL/GenBank/DDBJ whole genome shotgun (WGS) entry which is preliminary data.</text>
</comment>
<keyword evidence="2" id="KW-1185">Reference proteome</keyword>
<dbReference type="EMBL" id="JAWDJW010000302">
    <property type="protein sequence ID" value="KAK3081049.1"/>
    <property type="molecule type" value="Genomic_DNA"/>
</dbReference>
<reference evidence="1" key="1">
    <citation type="submission" date="2024-09" db="EMBL/GenBank/DDBJ databases">
        <title>Black Yeasts Isolated from many extreme environments.</title>
        <authorList>
            <person name="Coleine C."/>
            <person name="Stajich J.E."/>
            <person name="Selbmann L."/>
        </authorList>
    </citation>
    <scope>NUCLEOTIDE SEQUENCE</scope>
    <source>
        <strain evidence="1">CCFEE 5737</strain>
    </source>
</reference>
<dbReference type="Proteomes" id="UP001186974">
    <property type="component" value="Unassembled WGS sequence"/>
</dbReference>
<evidence type="ECO:0000313" key="2">
    <source>
        <dbReference type="Proteomes" id="UP001186974"/>
    </source>
</evidence>
<sequence length="270" mass="29353">MPGWSLWLLPPRATQICDQLDRHISEFVPQVYSDVQPKDSIPVIPAHITLTSSIPPLEEGQDAQAWLDALPLEDGGDGGSSSGGGDGRQSEEKTEGATAISRQESSDANANANTNASAKKPNSSSAVEVKFKELASGDTFFKRLYIRCHKTASLCALASSARRHAVHHRASDVAPEQAKEWAPEGEDVEQWVQHSYDPHVSLLYADLDPTGNRMDTVGDGLREKGITMAGEEKKEGMAGMEGWTGGRVWLVPTERGLKEWRPVAERVLKG</sequence>
<accession>A0ACC3DW74</accession>